<dbReference type="InterPro" id="IPR029063">
    <property type="entry name" value="SAM-dependent_MTases_sf"/>
</dbReference>
<dbReference type="AlphaFoldDB" id="A0AAE3DR95"/>
<dbReference type="Gene3D" id="3.90.120.10">
    <property type="entry name" value="DNA Methylase, subunit A, domain 2"/>
    <property type="match status" value="1"/>
</dbReference>
<dbReference type="PANTHER" id="PTHR10629:SF52">
    <property type="entry name" value="DNA (CYTOSINE-5)-METHYLTRANSFERASE 1"/>
    <property type="match status" value="1"/>
</dbReference>
<evidence type="ECO:0000256" key="5">
    <source>
        <dbReference type="ARBA" id="ARBA00022747"/>
    </source>
</evidence>
<dbReference type="Pfam" id="PF00145">
    <property type="entry name" value="DNA_methylase"/>
    <property type="match status" value="1"/>
</dbReference>
<comment type="caution">
    <text evidence="7">The sequence shown here is derived from an EMBL/GenBank/DDBJ whole genome shotgun (WGS) entry which is preliminary data.</text>
</comment>
<dbReference type="EMBL" id="JAJEPR010000004">
    <property type="protein sequence ID" value="MCC2188964.1"/>
    <property type="molecule type" value="Genomic_DNA"/>
</dbReference>
<dbReference type="PANTHER" id="PTHR10629">
    <property type="entry name" value="CYTOSINE-SPECIFIC METHYLTRANSFERASE"/>
    <property type="match status" value="1"/>
</dbReference>
<evidence type="ECO:0000256" key="4">
    <source>
        <dbReference type="ARBA" id="ARBA00022691"/>
    </source>
</evidence>
<sequence length="424" mass="48060">MIGEKTLKRNAISLFSSSGIGDLGLKANDITTIIGCDILPERMNLFQHNYPEAKCFCGNIWDEKKKIIDYYRSIYKEEPFLILATPPCQGMSSNGMGKMLSDYRKGLRPKMDERNRLIIPAIEIIKALKPEWVILENVTNMVNTLIFDENEELINIIDYIMRELGKDYFGKPVAIDTADYGIPQHRKRLVTVLSRNEHAKKQYLKNGSLFPEATQPWITLREAIGNLPSLRAEKGKNKATGYDGLHKVPLLDAKKLFWIDNTPEGASAFNNQCVNPACRFQGNKIHGASHDKNGINKLHTDTPLYCEKCGALLPRPWVEDKKTGEKRLMKGFVSAYKRMNWDEPASTLTQNFQYACSDNKLHPDQSRVLSLYEGLIIQSIASYPFSFTIDGKLVSDGLIRDTIGESFPPRITDLICKHIIELSK</sequence>
<evidence type="ECO:0000256" key="1">
    <source>
        <dbReference type="ARBA" id="ARBA00011975"/>
    </source>
</evidence>
<evidence type="ECO:0000256" key="6">
    <source>
        <dbReference type="PROSITE-ProRule" id="PRU01016"/>
    </source>
</evidence>
<name>A0AAE3DR95_9FIRM</name>
<dbReference type="RefSeq" id="WP_178045454.1">
    <property type="nucleotide sequence ID" value="NZ_JAJEPR010000004.1"/>
</dbReference>
<dbReference type="GO" id="GO:0003677">
    <property type="term" value="F:DNA binding"/>
    <property type="evidence" value="ECO:0007669"/>
    <property type="project" value="TreeGrafter"/>
</dbReference>
<evidence type="ECO:0000256" key="2">
    <source>
        <dbReference type="ARBA" id="ARBA00022603"/>
    </source>
</evidence>
<evidence type="ECO:0000313" key="7">
    <source>
        <dbReference type="EMBL" id="MCC2188964.1"/>
    </source>
</evidence>
<keyword evidence="4 6" id="KW-0949">S-adenosyl-L-methionine</keyword>
<reference evidence="7 8" key="1">
    <citation type="submission" date="2021-10" db="EMBL/GenBank/DDBJ databases">
        <title>Anaerobic single-cell dispensing facilitates the cultivation of human gut bacteria.</title>
        <authorList>
            <person name="Afrizal A."/>
        </authorList>
    </citation>
    <scope>NUCLEOTIDE SEQUENCE [LARGE SCALE GENOMIC DNA]</scope>
    <source>
        <strain evidence="7 8">CLA-AA-H277</strain>
    </source>
</reference>
<protein>
    <recommendedName>
        <fullName evidence="1">DNA (cytosine-5-)-methyltransferase</fullName>
        <ecNumber evidence="1">2.1.1.37</ecNumber>
    </recommendedName>
</protein>
<dbReference type="GO" id="GO:0044027">
    <property type="term" value="P:negative regulation of gene expression via chromosomal CpG island methylation"/>
    <property type="evidence" value="ECO:0007669"/>
    <property type="project" value="TreeGrafter"/>
</dbReference>
<evidence type="ECO:0000256" key="3">
    <source>
        <dbReference type="ARBA" id="ARBA00022679"/>
    </source>
</evidence>
<dbReference type="Proteomes" id="UP001197875">
    <property type="component" value="Unassembled WGS sequence"/>
</dbReference>
<dbReference type="Gene3D" id="3.40.50.150">
    <property type="entry name" value="Vaccinia Virus protein VP39"/>
    <property type="match status" value="1"/>
</dbReference>
<accession>A0AAE3DR95</accession>
<keyword evidence="3 6" id="KW-0808">Transferase</keyword>
<dbReference type="InterPro" id="IPR050390">
    <property type="entry name" value="C5-Methyltransferase"/>
</dbReference>
<dbReference type="EC" id="2.1.1.37" evidence="1"/>
<keyword evidence="8" id="KW-1185">Reference proteome</keyword>
<organism evidence="7 8">
    <name type="scientific">Fusicatenibacter faecihominis</name>
    <dbReference type="NCBI Taxonomy" id="2881276"/>
    <lineage>
        <taxon>Bacteria</taxon>
        <taxon>Bacillati</taxon>
        <taxon>Bacillota</taxon>
        <taxon>Clostridia</taxon>
        <taxon>Lachnospirales</taxon>
        <taxon>Lachnospiraceae</taxon>
        <taxon>Fusicatenibacter</taxon>
    </lineage>
</organism>
<keyword evidence="5" id="KW-0680">Restriction system</keyword>
<comment type="similarity">
    <text evidence="6">Belongs to the class I-like SAM-binding methyltransferase superfamily. C5-methyltransferase family.</text>
</comment>
<gene>
    <name evidence="7" type="ORF">LKD71_03835</name>
</gene>
<dbReference type="PRINTS" id="PR00105">
    <property type="entry name" value="C5METTRFRASE"/>
</dbReference>
<proteinExistence type="inferred from homology"/>
<dbReference type="PROSITE" id="PS51679">
    <property type="entry name" value="SAM_MT_C5"/>
    <property type="match status" value="1"/>
</dbReference>
<dbReference type="SUPFAM" id="SSF53335">
    <property type="entry name" value="S-adenosyl-L-methionine-dependent methyltransferases"/>
    <property type="match status" value="1"/>
</dbReference>
<dbReference type="GO" id="GO:0009307">
    <property type="term" value="P:DNA restriction-modification system"/>
    <property type="evidence" value="ECO:0007669"/>
    <property type="project" value="UniProtKB-KW"/>
</dbReference>
<evidence type="ECO:0000313" key="8">
    <source>
        <dbReference type="Proteomes" id="UP001197875"/>
    </source>
</evidence>
<dbReference type="InterPro" id="IPR001525">
    <property type="entry name" value="C5_MeTfrase"/>
</dbReference>
<feature type="active site" evidence="6">
    <location>
        <position position="88"/>
    </location>
</feature>
<keyword evidence="2 6" id="KW-0489">Methyltransferase</keyword>
<dbReference type="GO" id="GO:0032259">
    <property type="term" value="P:methylation"/>
    <property type="evidence" value="ECO:0007669"/>
    <property type="project" value="UniProtKB-KW"/>
</dbReference>
<dbReference type="GO" id="GO:0003886">
    <property type="term" value="F:DNA (cytosine-5-)-methyltransferase activity"/>
    <property type="evidence" value="ECO:0007669"/>
    <property type="project" value="UniProtKB-EC"/>
</dbReference>